<dbReference type="Gene3D" id="1.10.10.10">
    <property type="entry name" value="Winged helix-like DNA-binding domain superfamily/Winged helix DNA-binding domain"/>
    <property type="match status" value="1"/>
</dbReference>
<proteinExistence type="predicted"/>
<dbReference type="SUPFAM" id="SSF46785">
    <property type="entry name" value="Winged helix' DNA-binding domain"/>
    <property type="match status" value="1"/>
</dbReference>
<dbReference type="PANTHER" id="PTHR44846:SF17">
    <property type="entry name" value="GNTR-FAMILY TRANSCRIPTIONAL REGULATOR"/>
    <property type="match status" value="1"/>
</dbReference>
<dbReference type="InterPro" id="IPR050679">
    <property type="entry name" value="Bact_HTH_transcr_reg"/>
</dbReference>
<dbReference type="PROSITE" id="PS50949">
    <property type="entry name" value="HTH_GNTR"/>
    <property type="match status" value="1"/>
</dbReference>
<dbReference type="Gene3D" id="3.40.1410.10">
    <property type="entry name" value="Chorismate lyase-like"/>
    <property type="match status" value="1"/>
</dbReference>
<name>A0A2A2D318_9ACTN</name>
<dbReference type="Proteomes" id="UP000218944">
    <property type="component" value="Unassembled WGS sequence"/>
</dbReference>
<evidence type="ECO:0000256" key="1">
    <source>
        <dbReference type="ARBA" id="ARBA00023015"/>
    </source>
</evidence>
<dbReference type="SMART" id="SM00866">
    <property type="entry name" value="UTRA"/>
    <property type="match status" value="1"/>
</dbReference>
<organism evidence="5 6">
    <name type="scientific">Streptomyces albireticuli</name>
    <dbReference type="NCBI Taxonomy" id="1940"/>
    <lineage>
        <taxon>Bacteria</taxon>
        <taxon>Bacillati</taxon>
        <taxon>Actinomycetota</taxon>
        <taxon>Actinomycetes</taxon>
        <taxon>Kitasatosporales</taxon>
        <taxon>Streptomycetaceae</taxon>
        <taxon>Streptomyces</taxon>
    </lineage>
</organism>
<accession>A0A2A2D318</accession>
<dbReference type="InterPro" id="IPR011663">
    <property type="entry name" value="UTRA"/>
</dbReference>
<feature type="domain" description="HTH gntR-type" evidence="4">
    <location>
        <begin position="8"/>
        <end position="76"/>
    </location>
</feature>
<dbReference type="RefSeq" id="WP_095583659.1">
    <property type="nucleotide sequence ID" value="NZ_JAJQQQ010000017.1"/>
</dbReference>
<dbReference type="EMBL" id="NSJV01000530">
    <property type="protein sequence ID" value="PAU45799.1"/>
    <property type="molecule type" value="Genomic_DNA"/>
</dbReference>
<keyword evidence="1" id="KW-0805">Transcription regulation</keyword>
<keyword evidence="3" id="KW-0804">Transcription</keyword>
<dbReference type="PANTHER" id="PTHR44846">
    <property type="entry name" value="MANNOSYL-D-GLYCERATE TRANSPORT/METABOLISM SYSTEM REPRESSOR MNGR-RELATED"/>
    <property type="match status" value="1"/>
</dbReference>
<dbReference type="PRINTS" id="PR00035">
    <property type="entry name" value="HTHGNTR"/>
</dbReference>
<dbReference type="AlphaFoldDB" id="A0A2A2D318"/>
<evidence type="ECO:0000313" key="5">
    <source>
        <dbReference type="EMBL" id="PAU45799.1"/>
    </source>
</evidence>
<gene>
    <name evidence="5" type="ORF">CK936_27520</name>
</gene>
<evidence type="ECO:0000256" key="3">
    <source>
        <dbReference type="ARBA" id="ARBA00023163"/>
    </source>
</evidence>
<evidence type="ECO:0000313" key="6">
    <source>
        <dbReference type="Proteomes" id="UP000218944"/>
    </source>
</evidence>
<dbReference type="CDD" id="cd07377">
    <property type="entry name" value="WHTH_GntR"/>
    <property type="match status" value="1"/>
</dbReference>
<keyword evidence="6" id="KW-1185">Reference proteome</keyword>
<dbReference type="SMART" id="SM00345">
    <property type="entry name" value="HTH_GNTR"/>
    <property type="match status" value="1"/>
</dbReference>
<dbReference type="Pfam" id="PF00392">
    <property type="entry name" value="GntR"/>
    <property type="match status" value="1"/>
</dbReference>
<keyword evidence="2" id="KW-0238">DNA-binding</keyword>
<dbReference type="GO" id="GO:0003677">
    <property type="term" value="F:DNA binding"/>
    <property type="evidence" value="ECO:0007669"/>
    <property type="project" value="UniProtKB-KW"/>
</dbReference>
<evidence type="ECO:0000259" key="4">
    <source>
        <dbReference type="PROSITE" id="PS50949"/>
    </source>
</evidence>
<dbReference type="InterPro" id="IPR028978">
    <property type="entry name" value="Chorismate_lyase_/UTRA_dom_sf"/>
</dbReference>
<dbReference type="Pfam" id="PF07702">
    <property type="entry name" value="UTRA"/>
    <property type="match status" value="1"/>
</dbReference>
<evidence type="ECO:0000256" key="2">
    <source>
        <dbReference type="ARBA" id="ARBA00023125"/>
    </source>
</evidence>
<reference evidence="5 6" key="1">
    <citation type="submission" date="2017-08" db="EMBL/GenBank/DDBJ databases">
        <title>Genome sequence of Streptomyces albireticuli NRRL B-1670.</title>
        <authorList>
            <person name="Graham D.E."/>
            <person name="Mahan K.M."/>
            <person name="Klingeman D.M."/>
            <person name="Hettich R.L."/>
            <person name="Parry R.J."/>
            <person name="Spain J.C."/>
        </authorList>
    </citation>
    <scope>NUCLEOTIDE SEQUENCE [LARGE SCALE GENOMIC DNA]</scope>
    <source>
        <strain evidence="5 6">NRRL B-1670</strain>
    </source>
</reference>
<comment type="caution">
    <text evidence="5">The sequence shown here is derived from an EMBL/GenBank/DDBJ whole genome shotgun (WGS) entry which is preliminary data.</text>
</comment>
<protein>
    <submittedName>
        <fullName evidence="5">GntR family transcriptional regulator</fullName>
    </submittedName>
</protein>
<dbReference type="GO" id="GO:0003700">
    <property type="term" value="F:DNA-binding transcription factor activity"/>
    <property type="evidence" value="ECO:0007669"/>
    <property type="project" value="InterPro"/>
</dbReference>
<dbReference type="GO" id="GO:0045892">
    <property type="term" value="P:negative regulation of DNA-templated transcription"/>
    <property type="evidence" value="ECO:0007669"/>
    <property type="project" value="TreeGrafter"/>
</dbReference>
<dbReference type="InterPro" id="IPR000524">
    <property type="entry name" value="Tscrpt_reg_HTH_GntR"/>
</dbReference>
<dbReference type="InterPro" id="IPR036388">
    <property type="entry name" value="WH-like_DNA-bd_sf"/>
</dbReference>
<dbReference type="InterPro" id="IPR036390">
    <property type="entry name" value="WH_DNA-bd_sf"/>
</dbReference>
<dbReference type="SUPFAM" id="SSF64288">
    <property type="entry name" value="Chorismate lyase-like"/>
    <property type="match status" value="1"/>
</dbReference>
<sequence length="259" mass="28154">MGEIQRPGALYQQVAAEIRKAITAGEFPPGAALPSESQLIARYGVSRPTVRNAVAALRAEGLVEVVHGKGSFVRFTAQPQLTVDRRITQDRSGRFTAADGAQWDHVEEPAVQRTQTTTATAAALEVEEGEALFACDRLLSDPATGTRVLHRTLIPFATAEGTDLADAPDSEPVVVYGVLAEAGHALTWTETVQARMPLPDERATLQIPDATPILHTLRITHGNDHQPLLLEEFRVSADRAQLTYRINADKPATRRRSRA</sequence>